<dbReference type="EMBL" id="FNCF01000007">
    <property type="protein sequence ID" value="SDG95638.1"/>
    <property type="molecule type" value="Genomic_DNA"/>
</dbReference>
<organism evidence="2 3">
    <name type="scientific">Klenkia brasiliensis</name>
    <dbReference type="NCBI Taxonomy" id="333142"/>
    <lineage>
        <taxon>Bacteria</taxon>
        <taxon>Bacillati</taxon>
        <taxon>Actinomycetota</taxon>
        <taxon>Actinomycetes</taxon>
        <taxon>Geodermatophilales</taxon>
        <taxon>Geodermatophilaceae</taxon>
        <taxon>Klenkia</taxon>
    </lineage>
</organism>
<evidence type="ECO:0000256" key="1">
    <source>
        <dbReference type="SAM" id="MobiDB-lite"/>
    </source>
</evidence>
<sequence>MTQPLPQPMDPAGWCAPHLVSGVFEHATTWVSGTSMCTAHAVANINAQSTQTGTTGTTGGTSTTGGLVVRL</sequence>
<accession>A0A1G7YGF6</accession>
<keyword evidence="3" id="KW-1185">Reference proteome</keyword>
<dbReference type="AlphaFoldDB" id="A0A1G7YGF6"/>
<feature type="region of interest" description="Disordered" evidence="1">
    <location>
        <begin position="50"/>
        <end position="71"/>
    </location>
</feature>
<name>A0A1G7YGF6_9ACTN</name>
<protein>
    <submittedName>
        <fullName evidence="2">Uncharacterized protein</fullName>
    </submittedName>
</protein>
<dbReference type="RefSeq" id="WP_131801518.1">
    <property type="nucleotide sequence ID" value="NZ_FNCF01000007.1"/>
</dbReference>
<reference evidence="3" key="1">
    <citation type="submission" date="2016-10" db="EMBL/GenBank/DDBJ databases">
        <authorList>
            <person name="Varghese N."/>
            <person name="Submissions S."/>
        </authorList>
    </citation>
    <scope>NUCLEOTIDE SEQUENCE [LARGE SCALE GENOMIC DNA]</scope>
    <source>
        <strain evidence="3">DSM 44526</strain>
    </source>
</reference>
<proteinExistence type="predicted"/>
<gene>
    <name evidence="2" type="ORF">SAMN05660324_3951</name>
</gene>
<evidence type="ECO:0000313" key="3">
    <source>
        <dbReference type="Proteomes" id="UP000198863"/>
    </source>
</evidence>
<dbReference type="Proteomes" id="UP000198863">
    <property type="component" value="Unassembled WGS sequence"/>
</dbReference>
<evidence type="ECO:0000313" key="2">
    <source>
        <dbReference type="EMBL" id="SDG95638.1"/>
    </source>
</evidence>